<comment type="similarity">
    <text evidence="1">Belongs to the cytochrome P450 family.</text>
</comment>
<dbReference type="GO" id="GO:0005506">
    <property type="term" value="F:iron ion binding"/>
    <property type="evidence" value="ECO:0007669"/>
    <property type="project" value="InterPro"/>
</dbReference>
<evidence type="ECO:0000256" key="1">
    <source>
        <dbReference type="ARBA" id="ARBA00010617"/>
    </source>
</evidence>
<protein>
    <recommendedName>
        <fullName evidence="5">Cytochrome P450</fullName>
    </recommendedName>
</protein>
<feature type="region of interest" description="Disordered" evidence="2">
    <location>
        <begin position="1"/>
        <end position="21"/>
    </location>
</feature>
<dbReference type="GO" id="GO:0020037">
    <property type="term" value="F:heme binding"/>
    <property type="evidence" value="ECO:0007669"/>
    <property type="project" value="InterPro"/>
</dbReference>
<dbReference type="AlphaFoldDB" id="A0A7W7ZVE1"/>
<reference evidence="3 4" key="1">
    <citation type="submission" date="2020-08" db="EMBL/GenBank/DDBJ databases">
        <title>Genomic Encyclopedia of Type Strains, Phase IV (KMG-V): Genome sequencing to study the core and pangenomes of soil and plant-associated prokaryotes.</title>
        <authorList>
            <person name="Whitman W."/>
        </authorList>
    </citation>
    <scope>NUCLEOTIDE SEQUENCE [LARGE SCALE GENOMIC DNA]</scope>
    <source>
        <strain evidence="3 4">X5P3</strain>
    </source>
</reference>
<dbReference type="PANTHER" id="PTHR46696:SF1">
    <property type="entry name" value="CYTOCHROME P450 YJIB-RELATED"/>
    <property type="match status" value="1"/>
</dbReference>
<evidence type="ECO:0000313" key="4">
    <source>
        <dbReference type="Proteomes" id="UP000584867"/>
    </source>
</evidence>
<dbReference type="GO" id="GO:0004497">
    <property type="term" value="F:monooxygenase activity"/>
    <property type="evidence" value="ECO:0007669"/>
    <property type="project" value="InterPro"/>
</dbReference>
<dbReference type="Pfam" id="PF00067">
    <property type="entry name" value="p450"/>
    <property type="match status" value="1"/>
</dbReference>
<dbReference type="PANTHER" id="PTHR46696">
    <property type="entry name" value="P450, PUTATIVE (EUROFUNG)-RELATED"/>
    <property type="match status" value="1"/>
</dbReference>
<dbReference type="RefSeq" id="WP_184261044.1">
    <property type="nucleotide sequence ID" value="NZ_JACHIO010000037.1"/>
</dbReference>
<proteinExistence type="inferred from homology"/>
<dbReference type="Gene3D" id="1.10.630.10">
    <property type="entry name" value="Cytochrome P450"/>
    <property type="match status" value="2"/>
</dbReference>
<dbReference type="SUPFAM" id="SSF48264">
    <property type="entry name" value="Cytochrome P450"/>
    <property type="match status" value="1"/>
</dbReference>
<sequence length="352" mass="38440">MQRLREESSIPAWSSDEFDSPVSPHIEPVYFDKDLDAWVLSRYEDVLAAFRSSGLSNNGKSLRTTEDDEAMEKMRAEAREALSPAQLRAWSEVMTPVIQARVQSLPEGSPVDLLDAYVRPNCLDLAALVTGIDPQEAARLRTLAGTVSAAAAEPYDPALRAESKSVTPELQACFHARAEALRDSGFVALSHTLACMLANAFYALLQNPQQWTLVHLEPGLVEQAIEELMRHAGLTRFLRRQATEDLVIGDASIRQGDRLILRIIAANHDPVRFVQPNELDVCRRGAGHLSLGAGSHACVGASLLRMASVAMLRPLVELFSSAGLAEPVTWQGGSGFRSPKNLPVVLRRSVVS</sequence>
<dbReference type="EMBL" id="JACHIO010000037">
    <property type="protein sequence ID" value="MBB5066820.1"/>
    <property type="molecule type" value="Genomic_DNA"/>
</dbReference>
<accession>A0A7W7ZVE1</accession>
<evidence type="ECO:0000313" key="3">
    <source>
        <dbReference type="EMBL" id="MBB5066820.1"/>
    </source>
</evidence>
<organism evidence="3 4">
    <name type="scientific">Granulicella mallensis</name>
    <dbReference type="NCBI Taxonomy" id="940614"/>
    <lineage>
        <taxon>Bacteria</taxon>
        <taxon>Pseudomonadati</taxon>
        <taxon>Acidobacteriota</taxon>
        <taxon>Terriglobia</taxon>
        <taxon>Terriglobales</taxon>
        <taxon>Acidobacteriaceae</taxon>
        <taxon>Granulicella</taxon>
    </lineage>
</organism>
<evidence type="ECO:0008006" key="5">
    <source>
        <dbReference type="Google" id="ProtNLM"/>
    </source>
</evidence>
<comment type="caution">
    <text evidence="3">The sequence shown here is derived from an EMBL/GenBank/DDBJ whole genome shotgun (WGS) entry which is preliminary data.</text>
</comment>
<gene>
    <name evidence="3" type="ORF">HDF15_005205</name>
</gene>
<dbReference type="GO" id="GO:0016705">
    <property type="term" value="F:oxidoreductase activity, acting on paired donors, with incorporation or reduction of molecular oxygen"/>
    <property type="evidence" value="ECO:0007669"/>
    <property type="project" value="InterPro"/>
</dbReference>
<name>A0A7W7ZVE1_9BACT</name>
<dbReference type="Proteomes" id="UP000584867">
    <property type="component" value="Unassembled WGS sequence"/>
</dbReference>
<dbReference type="InterPro" id="IPR036396">
    <property type="entry name" value="Cyt_P450_sf"/>
</dbReference>
<evidence type="ECO:0000256" key="2">
    <source>
        <dbReference type="SAM" id="MobiDB-lite"/>
    </source>
</evidence>
<dbReference type="InterPro" id="IPR001128">
    <property type="entry name" value="Cyt_P450"/>
</dbReference>